<dbReference type="SUPFAM" id="SSF55874">
    <property type="entry name" value="ATPase domain of HSP90 chaperone/DNA topoisomerase II/histidine kinase"/>
    <property type="match status" value="1"/>
</dbReference>
<keyword evidence="6 12" id="KW-0812">Transmembrane</keyword>
<evidence type="ECO:0000259" key="13">
    <source>
        <dbReference type="PROSITE" id="PS50109"/>
    </source>
</evidence>
<feature type="compositionally biased region" description="Polar residues" evidence="11">
    <location>
        <begin position="516"/>
        <end position="527"/>
    </location>
</feature>
<proteinExistence type="predicted"/>
<dbReference type="SMART" id="SM00388">
    <property type="entry name" value="HisKA"/>
    <property type="match status" value="1"/>
</dbReference>
<dbReference type="PROSITE" id="PS50109">
    <property type="entry name" value="HIS_KIN"/>
    <property type="match status" value="1"/>
</dbReference>
<feature type="transmembrane region" description="Helical" evidence="12">
    <location>
        <begin position="201"/>
        <end position="223"/>
    </location>
</feature>
<dbReference type="FunFam" id="1.10.287.130:FF:000001">
    <property type="entry name" value="Two-component sensor histidine kinase"/>
    <property type="match status" value="1"/>
</dbReference>
<dbReference type="CDD" id="cd00075">
    <property type="entry name" value="HATPase"/>
    <property type="match status" value="1"/>
</dbReference>
<keyword evidence="8 12" id="KW-1133">Transmembrane helix</keyword>
<protein>
    <recommendedName>
        <fullName evidence="3">histidine kinase</fullName>
        <ecNumber evidence="3">2.7.13.3</ecNumber>
    </recommendedName>
</protein>
<dbReference type="Pfam" id="PF00672">
    <property type="entry name" value="HAMP"/>
    <property type="match status" value="1"/>
</dbReference>
<dbReference type="SMART" id="SM00387">
    <property type="entry name" value="HATPase_c"/>
    <property type="match status" value="1"/>
</dbReference>
<dbReference type="AlphaFoldDB" id="A0A9D2UGB3"/>
<dbReference type="InterPro" id="IPR005467">
    <property type="entry name" value="His_kinase_dom"/>
</dbReference>
<comment type="subcellular location">
    <subcellularLocation>
        <location evidence="2">Cell membrane</location>
    </subcellularLocation>
</comment>
<evidence type="ECO:0000256" key="2">
    <source>
        <dbReference type="ARBA" id="ARBA00004236"/>
    </source>
</evidence>
<gene>
    <name evidence="15" type="ORF">H9908_08160</name>
</gene>
<feature type="domain" description="Histidine kinase" evidence="13">
    <location>
        <begin position="284"/>
        <end position="501"/>
    </location>
</feature>
<evidence type="ECO:0000256" key="8">
    <source>
        <dbReference type="ARBA" id="ARBA00022989"/>
    </source>
</evidence>
<dbReference type="Pfam" id="PF02518">
    <property type="entry name" value="HATPase_c"/>
    <property type="match status" value="1"/>
</dbReference>
<evidence type="ECO:0000256" key="7">
    <source>
        <dbReference type="ARBA" id="ARBA00022777"/>
    </source>
</evidence>
<feature type="region of interest" description="Disordered" evidence="11">
    <location>
        <begin position="505"/>
        <end position="527"/>
    </location>
</feature>
<dbReference type="Gene3D" id="1.10.287.130">
    <property type="match status" value="1"/>
</dbReference>
<dbReference type="InterPro" id="IPR036890">
    <property type="entry name" value="HATPase_C_sf"/>
</dbReference>
<accession>A0A9D2UGB3</accession>
<dbReference type="SUPFAM" id="SSF47384">
    <property type="entry name" value="Homodimeric domain of signal transducing histidine kinase"/>
    <property type="match status" value="1"/>
</dbReference>
<dbReference type="SMART" id="SM00304">
    <property type="entry name" value="HAMP"/>
    <property type="match status" value="1"/>
</dbReference>
<feature type="transmembrane region" description="Helical" evidence="12">
    <location>
        <begin position="32"/>
        <end position="51"/>
    </location>
</feature>
<evidence type="ECO:0000313" key="15">
    <source>
        <dbReference type="EMBL" id="HJD51821.1"/>
    </source>
</evidence>
<reference evidence="15" key="1">
    <citation type="journal article" date="2021" name="PeerJ">
        <title>Extensive microbial diversity within the chicken gut microbiome revealed by metagenomics and culture.</title>
        <authorList>
            <person name="Gilroy R."/>
            <person name="Ravi A."/>
            <person name="Getino M."/>
            <person name="Pursley I."/>
            <person name="Horton D.L."/>
            <person name="Alikhan N.F."/>
            <person name="Baker D."/>
            <person name="Gharbi K."/>
            <person name="Hall N."/>
            <person name="Watson M."/>
            <person name="Adriaenssens E.M."/>
            <person name="Foster-Nyarko E."/>
            <person name="Jarju S."/>
            <person name="Secka A."/>
            <person name="Antonio M."/>
            <person name="Oren A."/>
            <person name="Chaudhuri R.R."/>
            <person name="La Ragione R."/>
            <person name="Hildebrand F."/>
            <person name="Pallen M.J."/>
        </authorList>
    </citation>
    <scope>NUCLEOTIDE SEQUENCE</scope>
    <source>
        <strain evidence="15">ChiHjej10B9-4811</strain>
    </source>
</reference>
<dbReference type="InterPro" id="IPR003660">
    <property type="entry name" value="HAMP_dom"/>
</dbReference>
<dbReference type="Proteomes" id="UP000823908">
    <property type="component" value="Unassembled WGS sequence"/>
</dbReference>
<dbReference type="SUPFAM" id="SSF158472">
    <property type="entry name" value="HAMP domain-like"/>
    <property type="match status" value="1"/>
</dbReference>
<dbReference type="InterPro" id="IPR003594">
    <property type="entry name" value="HATPase_dom"/>
</dbReference>
<dbReference type="CDD" id="cd00082">
    <property type="entry name" value="HisKA"/>
    <property type="match status" value="1"/>
</dbReference>
<keyword evidence="7 15" id="KW-0418">Kinase</keyword>
<keyword evidence="9" id="KW-0902">Two-component regulatory system</keyword>
<dbReference type="InterPro" id="IPR003661">
    <property type="entry name" value="HisK_dim/P_dom"/>
</dbReference>
<dbReference type="EMBL" id="DWUS01000190">
    <property type="protein sequence ID" value="HJD51821.1"/>
    <property type="molecule type" value="Genomic_DNA"/>
</dbReference>
<dbReference type="InterPro" id="IPR050428">
    <property type="entry name" value="TCS_sensor_his_kinase"/>
</dbReference>
<dbReference type="CDD" id="cd06225">
    <property type="entry name" value="HAMP"/>
    <property type="match status" value="1"/>
</dbReference>
<evidence type="ECO:0000256" key="12">
    <source>
        <dbReference type="SAM" id="Phobius"/>
    </source>
</evidence>
<evidence type="ECO:0000256" key="10">
    <source>
        <dbReference type="ARBA" id="ARBA00023136"/>
    </source>
</evidence>
<evidence type="ECO:0000256" key="5">
    <source>
        <dbReference type="ARBA" id="ARBA00022679"/>
    </source>
</evidence>
<dbReference type="Gene3D" id="3.30.565.10">
    <property type="entry name" value="Histidine kinase-like ATPase, C-terminal domain"/>
    <property type="match status" value="1"/>
</dbReference>
<keyword evidence="5" id="KW-0808">Transferase</keyword>
<evidence type="ECO:0000256" key="11">
    <source>
        <dbReference type="SAM" id="MobiDB-lite"/>
    </source>
</evidence>
<dbReference type="GO" id="GO:0000155">
    <property type="term" value="F:phosphorelay sensor kinase activity"/>
    <property type="evidence" value="ECO:0007669"/>
    <property type="project" value="InterPro"/>
</dbReference>
<dbReference type="Gene3D" id="6.10.340.10">
    <property type="match status" value="1"/>
</dbReference>
<feature type="domain" description="HAMP" evidence="14">
    <location>
        <begin position="224"/>
        <end position="276"/>
    </location>
</feature>
<reference evidence="15" key="2">
    <citation type="submission" date="2021-04" db="EMBL/GenBank/DDBJ databases">
        <authorList>
            <person name="Gilroy R."/>
        </authorList>
    </citation>
    <scope>NUCLEOTIDE SEQUENCE</scope>
    <source>
        <strain evidence="15">ChiHjej10B9-4811</strain>
    </source>
</reference>
<dbReference type="EC" id="2.7.13.3" evidence="3"/>
<keyword evidence="4" id="KW-0597">Phosphoprotein</keyword>
<sequence length="527" mass="57703">MTNPITKLWAKRHSSDSSRLNNQRTGSVRLRIVAWMVLVTAFIITGLIFTVREILISEVGANAAASTESEISEFRTFAELGVDPTTAAPFEDLGQMLTAFVSRQFTGYAEQLIGVTSNQVIIIDEQQDYAEETGYRLHQDKDLLALITGYERTSGVEQTPAGPVHWGKVEVSLNTDDGTQTGYLIVVEYIQPELDAVQHTIVTMIWVGLGGLAATVVIAWLVAGRITKPIRSLRTVAQEINDKNFSGRVAVKGDDDVAAMGHTFNQMLDRLEESAMIERQFMDDVSHELRTPITIVRGHLELMDRTEEQDQTLQLVDDELERMGRIVADLLTLAKSERPDFVSPHPVDIADLMITLDSKVQAFTDHRWMMADIAEGEVDLDEQRITQALVQLCANAAQYSPEGTTISIGSAFEGAGSHRELKLWVRDQGPGVSEEDAATLFERFKRNNAKNPATAKKHSVGAGLGLAIVRSIAEAHEGSVWIAQPDDGIGAIFGITLPAAAAADSGKDDTDALADSVSSVRYPSWTK</sequence>
<name>A0A9D2UGB3_9MICC</name>
<evidence type="ECO:0000256" key="6">
    <source>
        <dbReference type="ARBA" id="ARBA00022692"/>
    </source>
</evidence>
<dbReference type="PRINTS" id="PR00344">
    <property type="entry name" value="BCTRLSENSOR"/>
</dbReference>
<evidence type="ECO:0000259" key="14">
    <source>
        <dbReference type="PROSITE" id="PS50885"/>
    </source>
</evidence>
<dbReference type="PANTHER" id="PTHR45436:SF5">
    <property type="entry name" value="SENSOR HISTIDINE KINASE TRCS"/>
    <property type="match status" value="1"/>
</dbReference>
<evidence type="ECO:0000256" key="4">
    <source>
        <dbReference type="ARBA" id="ARBA00022553"/>
    </source>
</evidence>
<dbReference type="InterPro" id="IPR036097">
    <property type="entry name" value="HisK_dim/P_sf"/>
</dbReference>
<comment type="caution">
    <text evidence="15">The sequence shown here is derived from an EMBL/GenBank/DDBJ whole genome shotgun (WGS) entry which is preliminary data.</text>
</comment>
<dbReference type="GO" id="GO:0005886">
    <property type="term" value="C:plasma membrane"/>
    <property type="evidence" value="ECO:0007669"/>
    <property type="project" value="UniProtKB-SubCell"/>
</dbReference>
<dbReference type="PANTHER" id="PTHR45436">
    <property type="entry name" value="SENSOR HISTIDINE KINASE YKOH"/>
    <property type="match status" value="1"/>
</dbReference>
<keyword evidence="10 12" id="KW-0472">Membrane</keyword>
<organism evidence="15 16">
    <name type="scientific">Candidatus Rothia avistercoris</name>
    <dbReference type="NCBI Taxonomy" id="2840479"/>
    <lineage>
        <taxon>Bacteria</taxon>
        <taxon>Bacillati</taxon>
        <taxon>Actinomycetota</taxon>
        <taxon>Actinomycetes</taxon>
        <taxon>Micrococcales</taxon>
        <taxon>Micrococcaceae</taxon>
        <taxon>Rothia</taxon>
    </lineage>
</organism>
<dbReference type="Pfam" id="PF00512">
    <property type="entry name" value="HisKA"/>
    <property type="match status" value="1"/>
</dbReference>
<evidence type="ECO:0000256" key="1">
    <source>
        <dbReference type="ARBA" id="ARBA00000085"/>
    </source>
</evidence>
<evidence type="ECO:0000256" key="3">
    <source>
        <dbReference type="ARBA" id="ARBA00012438"/>
    </source>
</evidence>
<comment type="catalytic activity">
    <reaction evidence="1">
        <text>ATP + protein L-histidine = ADP + protein N-phospho-L-histidine.</text>
        <dbReference type="EC" id="2.7.13.3"/>
    </reaction>
</comment>
<evidence type="ECO:0000313" key="16">
    <source>
        <dbReference type="Proteomes" id="UP000823908"/>
    </source>
</evidence>
<dbReference type="InterPro" id="IPR004358">
    <property type="entry name" value="Sig_transdc_His_kin-like_C"/>
</dbReference>
<dbReference type="PROSITE" id="PS50885">
    <property type="entry name" value="HAMP"/>
    <property type="match status" value="1"/>
</dbReference>
<evidence type="ECO:0000256" key="9">
    <source>
        <dbReference type="ARBA" id="ARBA00023012"/>
    </source>
</evidence>